<evidence type="ECO:0000256" key="2">
    <source>
        <dbReference type="ARBA" id="ARBA00023002"/>
    </source>
</evidence>
<evidence type="ECO:0000313" key="4">
    <source>
        <dbReference type="Proteomes" id="UP001306950"/>
    </source>
</evidence>
<protein>
    <submittedName>
        <fullName evidence="3">SDR family oxidoreductase</fullName>
    </submittedName>
</protein>
<dbReference type="InterPro" id="IPR036291">
    <property type="entry name" value="NAD(P)-bd_dom_sf"/>
</dbReference>
<evidence type="ECO:0000313" key="3">
    <source>
        <dbReference type="EMBL" id="MEF2967671.1"/>
    </source>
</evidence>
<comment type="caution">
    <text evidence="3">The sequence shown here is derived from an EMBL/GenBank/DDBJ whole genome shotgun (WGS) entry which is preliminary data.</text>
</comment>
<dbReference type="SUPFAM" id="SSF51735">
    <property type="entry name" value="NAD(P)-binding Rossmann-fold domains"/>
    <property type="match status" value="1"/>
</dbReference>
<dbReference type="PRINTS" id="PR00081">
    <property type="entry name" value="GDHRDH"/>
</dbReference>
<reference evidence="3 4" key="1">
    <citation type="submission" date="2024-02" db="EMBL/GenBank/DDBJ databases">
        <title>A nitrogen-fixing paenibacillus bacterium.</title>
        <authorList>
            <person name="Zhang W.L."/>
            <person name="Chen S.F."/>
        </authorList>
    </citation>
    <scope>NUCLEOTIDE SEQUENCE [LARGE SCALE GENOMIC DNA]</scope>
    <source>
        <strain evidence="3 4">M1</strain>
    </source>
</reference>
<dbReference type="Proteomes" id="UP001306950">
    <property type="component" value="Unassembled WGS sequence"/>
</dbReference>
<evidence type="ECO:0000256" key="1">
    <source>
        <dbReference type="ARBA" id="ARBA00006484"/>
    </source>
</evidence>
<dbReference type="RefSeq" id="WP_331847886.1">
    <property type="nucleotide sequence ID" value="NZ_JAZHPZ010000009.1"/>
</dbReference>
<dbReference type="InterPro" id="IPR002347">
    <property type="entry name" value="SDR_fam"/>
</dbReference>
<dbReference type="PANTHER" id="PTHR43639">
    <property type="entry name" value="OXIDOREDUCTASE, SHORT-CHAIN DEHYDROGENASE/REDUCTASE FAMILY (AFU_ORTHOLOGUE AFUA_5G02870)"/>
    <property type="match status" value="1"/>
</dbReference>
<organism evidence="3 4">
    <name type="scientific">Paenibacillus haidiansis</name>
    <dbReference type="NCBI Taxonomy" id="1574488"/>
    <lineage>
        <taxon>Bacteria</taxon>
        <taxon>Bacillati</taxon>
        <taxon>Bacillota</taxon>
        <taxon>Bacilli</taxon>
        <taxon>Bacillales</taxon>
        <taxon>Paenibacillaceae</taxon>
        <taxon>Paenibacillus</taxon>
    </lineage>
</organism>
<name>A0ABU7VV78_9BACL</name>
<sequence>MLNIDLTGKIALVTGATGQLGRVMTRTLARCGAQVAIHYVSNESKARELLQEITEAGGRAMIVQGDITKEADIRSMKERIKAELGDPDIVVANAVVQYEWTSVLEQAPEDYVSQFESCVLQNVFLAKAFIPAMTERGWGRMIGINTECAMQNFPHQSAYTAGKRGMDGVYRVLAKEVGAHQITVNQVAPGWTISEKDRGMEDLNDASYVEQVPLKRRGTDQDIANAVAFLASDLASFITGAYIPVNGGNVMPAI</sequence>
<comment type="similarity">
    <text evidence="1">Belongs to the short-chain dehydrogenases/reductases (SDR) family.</text>
</comment>
<keyword evidence="4" id="KW-1185">Reference proteome</keyword>
<dbReference type="EMBL" id="JAZHPZ010000009">
    <property type="protein sequence ID" value="MEF2967671.1"/>
    <property type="molecule type" value="Genomic_DNA"/>
</dbReference>
<proteinExistence type="inferred from homology"/>
<accession>A0ABU7VV78</accession>
<dbReference type="Pfam" id="PF13561">
    <property type="entry name" value="adh_short_C2"/>
    <property type="match status" value="1"/>
</dbReference>
<keyword evidence="2" id="KW-0560">Oxidoreductase</keyword>
<dbReference type="Gene3D" id="3.40.50.720">
    <property type="entry name" value="NAD(P)-binding Rossmann-like Domain"/>
    <property type="match status" value="1"/>
</dbReference>
<gene>
    <name evidence="3" type="ORF">V3851_17720</name>
</gene>
<dbReference type="PANTHER" id="PTHR43639:SF1">
    <property type="entry name" value="SHORT-CHAIN DEHYDROGENASE_REDUCTASE FAMILY PROTEIN"/>
    <property type="match status" value="1"/>
</dbReference>